<dbReference type="GO" id="GO:0042602">
    <property type="term" value="F:riboflavin reductase (NADPH) activity"/>
    <property type="evidence" value="ECO:0007669"/>
    <property type="project" value="TreeGrafter"/>
</dbReference>
<evidence type="ECO:0000313" key="5">
    <source>
        <dbReference type="Proteomes" id="UP000287352"/>
    </source>
</evidence>
<accession>A0A402A1J7</accession>
<proteinExistence type="inferred from homology"/>
<name>A0A402A1J7_9CHLR</name>
<keyword evidence="5" id="KW-1185">Reference proteome</keyword>
<sequence length="162" mass="17634">MSVDTTEFRRALAQFASGVTVVTTILHGKDYGMTVSAFCSLSLQPPLILICIDQRASSHNFIIQSGLFGVNILSEENKDLSRHFSRQGLVDFSSIPHQKGPLGIPLLNGVLATLECRLVESQYGGDHSIFIGEVLSAEVISSNLPLVYFRGAYQSMKSVDEA</sequence>
<dbReference type="AlphaFoldDB" id="A0A402A1J7"/>
<gene>
    <name evidence="4" type="ORF">KTT_28530</name>
</gene>
<dbReference type="RefSeq" id="WP_126580564.1">
    <property type="nucleotide sequence ID" value="NZ_BIFR01000001.1"/>
</dbReference>
<comment type="caution">
    <text evidence="4">The sequence shown here is derived from an EMBL/GenBank/DDBJ whole genome shotgun (WGS) entry which is preliminary data.</text>
</comment>
<dbReference type="Gene3D" id="2.30.110.10">
    <property type="entry name" value="Electron Transport, Fmn-binding Protein, Chain A"/>
    <property type="match status" value="1"/>
</dbReference>
<dbReference type="PANTHER" id="PTHR30466">
    <property type="entry name" value="FLAVIN REDUCTASE"/>
    <property type="match status" value="1"/>
</dbReference>
<dbReference type="SMART" id="SM00903">
    <property type="entry name" value="Flavin_Reduct"/>
    <property type="match status" value="1"/>
</dbReference>
<dbReference type="InterPro" id="IPR012349">
    <property type="entry name" value="Split_barrel_FMN-bd"/>
</dbReference>
<evidence type="ECO:0000256" key="2">
    <source>
        <dbReference type="ARBA" id="ARBA00023002"/>
    </source>
</evidence>
<protein>
    <submittedName>
        <fullName evidence="4">Flavin reductase</fullName>
    </submittedName>
</protein>
<reference evidence="5" key="1">
    <citation type="submission" date="2018-12" db="EMBL/GenBank/DDBJ databases">
        <title>Tengunoibacter tsumagoiensis gen. nov., sp. nov., Dictyobacter kobayashii sp. nov., D. alpinus sp. nov., and D. joshuensis sp. nov. and description of Dictyobacteraceae fam. nov. within the order Ktedonobacterales isolated from Tengu-no-mugimeshi.</title>
        <authorList>
            <person name="Wang C.M."/>
            <person name="Zheng Y."/>
            <person name="Sakai Y."/>
            <person name="Toyoda A."/>
            <person name="Minakuchi Y."/>
            <person name="Abe K."/>
            <person name="Yokota A."/>
            <person name="Yabe S."/>
        </authorList>
    </citation>
    <scope>NUCLEOTIDE SEQUENCE [LARGE SCALE GENOMIC DNA]</scope>
    <source>
        <strain evidence="5">Uno3</strain>
    </source>
</reference>
<feature type="domain" description="Flavin reductase like" evidence="3">
    <location>
        <begin position="12"/>
        <end position="155"/>
    </location>
</feature>
<keyword evidence="2" id="KW-0560">Oxidoreductase</keyword>
<dbReference type="InterPro" id="IPR002563">
    <property type="entry name" value="Flavin_Rdtase-like_dom"/>
</dbReference>
<evidence type="ECO:0000259" key="3">
    <source>
        <dbReference type="SMART" id="SM00903"/>
    </source>
</evidence>
<dbReference type="EMBL" id="BIFR01000001">
    <property type="protein sequence ID" value="GCE12994.1"/>
    <property type="molecule type" value="Genomic_DNA"/>
</dbReference>
<comment type="similarity">
    <text evidence="1">Belongs to the non-flavoprotein flavin reductase family.</text>
</comment>
<dbReference type="OrthoDB" id="9792858at2"/>
<dbReference type="Pfam" id="PF01613">
    <property type="entry name" value="Flavin_Reduct"/>
    <property type="match status" value="1"/>
</dbReference>
<dbReference type="PANTHER" id="PTHR30466:SF11">
    <property type="entry name" value="FLAVIN-DEPENDENT MONOOXYGENASE, REDUCTASE SUBUNIT HSAB"/>
    <property type="match status" value="1"/>
</dbReference>
<evidence type="ECO:0000256" key="1">
    <source>
        <dbReference type="ARBA" id="ARBA00008898"/>
    </source>
</evidence>
<dbReference type="SUPFAM" id="SSF50475">
    <property type="entry name" value="FMN-binding split barrel"/>
    <property type="match status" value="1"/>
</dbReference>
<dbReference type="Proteomes" id="UP000287352">
    <property type="component" value="Unassembled WGS sequence"/>
</dbReference>
<organism evidence="4 5">
    <name type="scientific">Tengunoibacter tsumagoiensis</name>
    <dbReference type="NCBI Taxonomy" id="2014871"/>
    <lineage>
        <taxon>Bacteria</taxon>
        <taxon>Bacillati</taxon>
        <taxon>Chloroflexota</taxon>
        <taxon>Ktedonobacteria</taxon>
        <taxon>Ktedonobacterales</taxon>
        <taxon>Dictyobacteraceae</taxon>
        <taxon>Tengunoibacter</taxon>
    </lineage>
</organism>
<dbReference type="InterPro" id="IPR050268">
    <property type="entry name" value="NADH-dep_flavin_reductase"/>
</dbReference>
<evidence type="ECO:0000313" key="4">
    <source>
        <dbReference type="EMBL" id="GCE12994.1"/>
    </source>
</evidence>
<dbReference type="GO" id="GO:0010181">
    <property type="term" value="F:FMN binding"/>
    <property type="evidence" value="ECO:0007669"/>
    <property type="project" value="InterPro"/>
</dbReference>